<keyword evidence="3" id="KW-1185">Reference proteome</keyword>
<dbReference type="EMBL" id="JAPFFK010000017">
    <property type="protein sequence ID" value="KAJ6697717.1"/>
    <property type="molecule type" value="Genomic_DNA"/>
</dbReference>
<sequence length="77" mass="8895">MNRLTFFISFTKEKVKSPALWRNMNRLILLIKTIKKVGLMMEQTLTCPLVASVFVSLMVSAFFVQSWSLCKHGHLSF</sequence>
<keyword evidence="1" id="KW-1133">Transmembrane helix</keyword>
<accession>A0A9Q0Q0U0</accession>
<evidence type="ECO:0000256" key="1">
    <source>
        <dbReference type="SAM" id="Phobius"/>
    </source>
</evidence>
<feature type="transmembrane region" description="Helical" evidence="1">
    <location>
        <begin position="45"/>
        <end position="67"/>
    </location>
</feature>
<reference evidence="2" key="1">
    <citation type="submission" date="2022-11" db="EMBL/GenBank/DDBJ databases">
        <authorList>
            <person name="Hyden B.L."/>
            <person name="Feng K."/>
            <person name="Yates T."/>
            <person name="Jawdy S."/>
            <person name="Smart L.B."/>
            <person name="Muchero W."/>
        </authorList>
    </citation>
    <scope>NUCLEOTIDE SEQUENCE</scope>
    <source>
        <tissue evidence="2">Shoot tip</tissue>
    </source>
</reference>
<keyword evidence="1" id="KW-0472">Membrane</keyword>
<organism evidence="2 3">
    <name type="scientific">Salix purpurea</name>
    <name type="common">Purple osier willow</name>
    <dbReference type="NCBI Taxonomy" id="77065"/>
    <lineage>
        <taxon>Eukaryota</taxon>
        <taxon>Viridiplantae</taxon>
        <taxon>Streptophyta</taxon>
        <taxon>Embryophyta</taxon>
        <taxon>Tracheophyta</taxon>
        <taxon>Spermatophyta</taxon>
        <taxon>Magnoliopsida</taxon>
        <taxon>eudicotyledons</taxon>
        <taxon>Gunneridae</taxon>
        <taxon>Pentapetalae</taxon>
        <taxon>rosids</taxon>
        <taxon>fabids</taxon>
        <taxon>Malpighiales</taxon>
        <taxon>Salicaceae</taxon>
        <taxon>Saliceae</taxon>
        <taxon>Salix</taxon>
    </lineage>
</organism>
<reference evidence="2" key="2">
    <citation type="journal article" date="2023" name="Int. J. Mol. Sci.">
        <title>De Novo Assembly and Annotation of 11 Diverse Shrub Willow (Salix) Genomes Reveals Novel Gene Organization in Sex-Linked Regions.</title>
        <authorList>
            <person name="Hyden B."/>
            <person name="Feng K."/>
            <person name="Yates T.B."/>
            <person name="Jawdy S."/>
            <person name="Cereghino C."/>
            <person name="Smart L.B."/>
            <person name="Muchero W."/>
        </authorList>
    </citation>
    <scope>NUCLEOTIDE SEQUENCE</scope>
    <source>
        <tissue evidence="2">Shoot tip</tissue>
    </source>
</reference>
<protein>
    <submittedName>
        <fullName evidence="2">Uncharacterized protein</fullName>
    </submittedName>
</protein>
<gene>
    <name evidence="2" type="ORF">OIU79_011300</name>
</gene>
<feature type="non-terminal residue" evidence="2">
    <location>
        <position position="77"/>
    </location>
</feature>
<dbReference type="AlphaFoldDB" id="A0A9Q0Q0U0"/>
<name>A0A9Q0Q0U0_SALPP</name>
<evidence type="ECO:0000313" key="2">
    <source>
        <dbReference type="EMBL" id="KAJ6697717.1"/>
    </source>
</evidence>
<evidence type="ECO:0000313" key="3">
    <source>
        <dbReference type="Proteomes" id="UP001151532"/>
    </source>
</evidence>
<dbReference type="Proteomes" id="UP001151532">
    <property type="component" value="Chromosome 6"/>
</dbReference>
<keyword evidence="1" id="KW-0812">Transmembrane</keyword>
<proteinExistence type="predicted"/>
<comment type="caution">
    <text evidence="2">The sequence shown here is derived from an EMBL/GenBank/DDBJ whole genome shotgun (WGS) entry which is preliminary data.</text>
</comment>